<protein>
    <submittedName>
        <fullName evidence="1">PH domain-containing protein</fullName>
    </submittedName>
</protein>
<evidence type="ECO:0000313" key="1">
    <source>
        <dbReference type="EMBL" id="GIX65771.1"/>
    </source>
</evidence>
<dbReference type="RefSeq" id="XP_067717840.1">
    <property type="nucleotide sequence ID" value="XM_067861739.1"/>
</dbReference>
<proteinExistence type="predicted"/>
<sequence>MSRSLGVAKANELDLAKLPVAYKAAGLTPVVLDLRPEAGGVGGQPQGQRVEIQASVPEQRQEGYLASGDQVTTAAAALVALVQLVKVILETRQVTSLPEGELIHNKWH</sequence>
<name>A0AAV4M308_BABCB</name>
<dbReference type="GeneID" id="94197252"/>
<accession>A0AAV4M308</accession>
<comment type="caution">
    <text evidence="1">The sequence shown here is derived from an EMBL/GenBank/DDBJ whole genome shotgun (WGS) entry which is preliminary data.</text>
</comment>
<evidence type="ECO:0000313" key="2">
    <source>
        <dbReference type="Proteomes" id="UP001497744"/>
    </source>
</evidence>
<keyword evidence="2" id="KW-1185">Reference proteome</keyword>
<dbReference type="Proteomes" id="UP001497744">
    <property type="component" value="Unassembled WGS sequence"/>
</dbReference>
<dbReference type="AlphaFoldDB" id="A0AAV4M308"/>
<dbReference type="EMBL" id="BPLF01000005">
    <property type="protein sequence ID" value="GIX65771.1"/>
    <property type="molecule type" value="Genomic_DNA"/>
</dbReference>
<organism evidence="1 2">
    <name type="scientific">Babesia caballi</name>
    <dbReference type="NCBI Taxonomy" id="5871"/>
    <lineage>
        <taxon>Eukaryota</taxon>
        <taxon>Sar</taxon>
        <taxon>Alveolata</taxon>
        <taxon>Apicomplexa</taxon>
        <taxon>Aconoidasida</taxon>
        <taxon>Piroplasmida</taxon>
        <taxon>Babesiidae</taxon>
        <taxon>Babesia</taxon>
    </lineage>
</organism>
<gene>
    <name evidence="1" type="ORF">BcabD6B2_52060</name>
</gene>
<reference evidence="1 2" key="1">
    <citation type="submission" date="2021-06" db="EMBL/GenBank/DDBJ databases">
        <title>Genome sequence of Babesia caballi.</title>
        <authorList>
            <person name="Yamagishi J."/>
            <person name="Kidaka T."/>
            <person name="Ochi A."/>
        </authorList>
    </citation>
    <scope>NUCLEOTIDE SEQUENCE [LARGE SCALE GENOMIC DNA]</scope>
    <source>
        <strain evidence="1">USDA-D6B2</strain>
    </source>
</reference>